<comment type="subunit">
    <text evidence="3">Homotrimer.</text>
</comment>
<keyword evidence="7" id="KW-1185">Reference proteome</keyword>
<dbReference type="SUPFAM" id="SSF51569">
    <property type="entry name" value="Aldolase"/>
    <property type="match status" value="1"/>
</dbReference>
<dbReference type="Proteomes" id="UP000054558">
    <property type="component" value="Unassembled WGS sequence"/>
</dbReference>
<evidence type="ECO:0000256" key="3">
    <source>
        <dbReference type="ARBA" id="ARBA00011233"/>
    </source>
</evidence>
<dbReference type="OrthoDB" id="1476984at2759"/>
<reference evidence="6 7" key="1">
    <citation type="journal article" date="2014" name="Nat. Commun.">
        <title>Klebsormidium flaccidum genome reveals primary factors for plant terrestrial adaptation.</title>
        <authorList>
            <person name="Hori K."/>
            <person name="Maruyama F."/>
            <person name="Fujisawa T."/>
            <person name="Togashi T."/>
            <person name="Yamamoto N."/>
            <person name="Seo M."/>
            <person name="Sato S."/>
            <person name="Yamada T."/>
            <person name="Mori H."/>
            <person name="Tajima N."/>
            <person name="Moriyama T."/>
            <person name="Ikeuchi M."/>
            <person name="Watanabe M."/>
            <person name="Wada H."/>
            <person name="Kobayashi K."/>
            <person name="Saito M."/>
            <person name="Masuda T."/>
            <person name="Sasaki-Sekimoto Y."/>
            <person name="Mashiguchi K."/>
            <person name="Awai K."/>
            <person name="Shimojima M."/>
            <person name="Masuda S."/>
            <person name="Iwai M."/>
            <person name="Nobusawa T."/>
            <person name="Narise T."/>
            <person name="Kondo S."/>
            <person name="Saito H."/>
            <person name="Sato R."/>
            <person name="Murakawa M."/>
            <person name="Ihara Y."/>
            <person name="Oshima-Yamada Y."/>
            <person name="Ohtaka K."/>
            <person name="Satoh M."/>
            <person name="Sonobe K."/>
            <person name="Ishii M."/>
            <person name="Ohtani R."/>
            <person name="Kanamori-Sato M."/>
            <person name="Honoki R."/>
            <person name="Miyazaki D."/>
            <person name="Mochizuki H."/>
            <person name="Umetsu J."/>
            <person name="Higashi K."/>
            <person name="Shibata D."/>
            <person name="Kamiya Y."/>
            <person name="Sato N."/>
            <person name="Nakamura Y."/>
            <person name="Tabata S."/>
            <person name="Ida S."/>
            <person name="Kurokawa K."/>
            <person name="Ohta H."/>
        </authorList>
    </citation>
    <scope>NUCLEOTIDE SEQUENCE [LARGE SCALE GENOMIC DNA]</scope>
    <source>
        <strain evidence="6 7">NIES-2285</strain>
    </source>
</reference>
<evidence type="ECO:0000256" key="1">
    <source>
        <dbReference type="ARBA" id="ARBA00004761"/>
    </source>
</evidence>
<dbReference type="GO" id="GO:0016832">
    <property type="term" value="F:aldehyde-lyase activity"/>
    <property type="evidence" value="ECO:0000318"/>
    <property type="project" value="GO_Central"/>
</dbReference>
<keyword evidence="4" id="KW-0456">Lyase</keyword>
<dbReference type="PANTHER" id="PTHR30246">
    <property type="entry name" value="2-KETO-3-DEOXY-6-PHOSPHOGLUCONATE ALDOLASE"/>
    <property type="match status" value="1"/>
</dbReference>
<keyword evidence="5" id="KW-0119">Carbohydrate metabolism</keyword>
<dbReference type="InterPro" id="IPR013785">
    <property type="entry name" value="Aldolase_TIM"/>
</dbReference>
<gene>
    <name evidence="6" type="ORF">KFL_000490270</name>
</gene>
<dbReference type="AlphaFoldDB" id="A0A0U9HMC6"/>
<dbReference type="InterPro" id="IPR000887">
    <property type="entry name" value="Aldlse_KDPG_KHG"/>
</dbReference>
<name>A0A0U9HMC6_KLENI</name>
<evidence type="ECO:0000256" key="4">
    <source>
        <dbReference type="ARBA" id="ARBA00023239"/>
    </source>
</evidence>
<proteinExistence type="inferred from homology"/>
<comment type="similarity">
    <text evidence="2">Belongs to the KHG/KDPG aldolase family.</text>
</comment>
<dbReference type="PANTHER" id="PTHR30246:SF1">
    <property type="entry name" value="2-DEHYDRO-3-DEOXY-6-PHOSPHOGALACTONATE ALDOLASE-RELATED"/>
    <property type="match status" value="1"/>
</dbReference>
<evidence type="ECO:0000313" key="7">
    <source>
        <dbReference type="Proteomes" id="UP000054558"/>
    </source>
</evidence>
<dbReference type="Gene3D" id="3.20.20.70">
    <property type="entry name" value="Aldolase class I"/>
    <property type="match status" value="1"/>
</dbReference>
<sequence length="389" mass="42222">MGPSSLDPERSAAFVEECRGLMDDFLHGRFEGTFPETVLRSQLEKLARFFKTTPGLKDCPAGTWAPFKIHDERQSVSLSVLQLWVQVAELRSLTPPDPWSRAYREQLSHLAAAQSLVDYWVRMWDRTSNSGNCSERSSAEYGTLLENVSMVIDMADRQFVLNIANDMVAHLRSGEEAPSGTAKAASAVIETGIIACVKIENQDLALNAARAALNGGVTVLELTMTVPGALESVKTLVDEFPNAIIGVGTIYTAEEAAAAAQAGAHFVMSPIFNEEIVDVQKKLDVLYIPGAMTPTEIWTAHRSGCQIVKVFPASEATLRALRRPLASLQDPPLSLVASHGIRKEDVGRYLGDRLASAVVLSDAIFGHDRSADITAAARRVVAVAKAHKR</sequence>
<evidence type="ECO:0000313" key="6">
    <source>
        <dbReference type="EMBL" id="GAQ80237.1"/>
    </source>
</evidence>
<dbReference type="STRING" id="105231.A0A0U9HMC6"/>
<dbReference type="Pfam" id="PF01081">
    <property type="entry name" value="Aldolase"/>
    <property type="match status" value="1"/>
</dbReference>
<organism evidence="6 7">
    <name type="scientific">Klebsormidium nitens</name>
    <name type="common">Green alga</name>
    <name type="synonym">Ulothrix nitens</name>
    <dbReference type="NCBI Taxonomy" id="105231"/>
    <lineage>
        <taxon>Eukaryota</taxon>
        <taxon>Viridiplantae</taxon>
        <taxon>Streptophyta</taxon>
        <taxon>Klebsormidiophyceae</taxon>
        <taxon>Klebsormidiales</taxon>
        <taxon>Klebsormidiaceae</taxon>
        <taxon>Klebsormidium</taxon>
    </lineage>
</organism>
<accession>A0A0U9HMC6</accession>
<protein>
    <submittedName>
        <fullName evidence="6">KHG/KDPG aldolase</fullName>
    </submittedName>
</protein>
<dbReference type="CDD" id="cd00452">
    <property type="entry name" value="KDPG_aldolase"/>
    <property type="match status" value="1"/>
</dbReference>
<evidence type="ECO:0000256" key="2">
    <source>
        <dbReference type="ARBA" id="ARBA00006906"/>
    </source>
</evidence>
<comment type="pathway">
    <text evidence="1">Carbohydrate acid metabolism.</text>
</comment>
<dbReference type="EMBL" id="DF236998">
    <property type="protein sequence ID" value="GAQ80237.1"/>
    <property type="molecule type" value="Genomic_DNA"/>
</dbReference>
<evidence type="ECO:0000256" key="5">
    <source>
        <dbReference type="ARBA" id="ARBA00023277"/>
    </source>
</evidence>